<dbReference type="Proteomes" id="UP000279307">
    <property type="component" value="Chromosome 12"/>
</dbReference>
<evidence type="ECO:0000313" key="3">
    <source>
        <dbReference type="Proteomes" id="UP000279307"/>
    </source>
</evidence>
<dbReference type="PANTHER" id="PTHR47331:SF1">
    <property type="entry name" value="GAG-LIKE PROTEIN"/>
    <property type="match status" value="1"/>
</dbReference>
<evidence type="ECO:0000259" key="1">
    <source>
        <dbReference type="Pfam" id="PF18701"/>
    </source>
</evidence>
<comment type="caution">
    <text evidence="2">The sequence shown here is derived from an EMBL/GenBank/DDBJ whole genome shotgun (WGS) entry which is preliminary data.</text>
</comment>
<evidence type="ECO:0000313" key="2">
    <source>
        <dbReference type="EMBL" id="RLU15919.1"/>
    </source>
</evidence>
<dbReference type="SUPFAM" id="SSF56672">
    <property type="entry name" value="DNA/RNA polymerases"/>
    <property type="match status" value="1"/>
</dbReference>
<name>A0A3L8D6N4_OOCBI</name>
<dbReference type="GO" id="GO:0071897">
    <property type="term" value="P:DNA biosynthetic process"/>
    <property type="evidence" value="ECO:0007669"/>
    <property type="project" value="UniProtKB-ARBA"/>
</dbReference>
<gene>
    <name evidence="2" type="ORF">DMN91_011676</name>
</gene>
<dbReference type="Pfam" id="PF05380">
    <property type="entry name" value="Peptidase_A17"/>
    <property type="match status" value="1"/>
</dbReference>
<reference evidence="2 3" key="1">
    <citation type="journal article" date="2018" name="Genome Res.">
        <title>The genomic architecture and molecular evolution of ant odorant receptors.</title>
        <authorList>
            <person name="McKenzie S.K."/>
            <person name="Kronauer D.J.C."/>
        </authorList>
    </citation>
    <scope>NUCLEOTIDE SEQUENCE [LARGE SCALE GENOMIC DNA]</scope>
    <source>
        <strain evidence="2">Clonal line C1</strain>
    </source>
</reference>
<dbReference type="AlphaFoldDB" id="A0A3L8D6N4"/>
<dbReference type="InterPro" id="IPR040676">
    <property type="entry name" value="DUF5641"/>
</dbReference>
<accession>A0A3L8D6N4</accession>
<dbReference type="EMBL" id="QOIP01000012">
    <property type="protein sequence ID" value="RLU15919.1"/>
    <property type="molecule type" value="Genomic_DNA"/>
</dbReference>
<feature type="domain" description="DUF5641" evidence="1">
    <location>
        <begin position="798"/>
        <end position="873"/>
    </location>
</feature>
<sequence length="876" mass="99022">MRLSRSRSSLNIAGVGAHKVGSVRGVVSVQFQSCVDPSSVFTATAYILPQLTGKIPSEPINTSSWDHLEGLPFADPDFATPAQIDIILGADIYGHLLRDELRKGPSNAPVAQHTALGWIVSGSTSQKYSQIHQVTTVSLSSDEELSLNDSLQRFWTQEDIPSSTHARLNADEQACEEHFRTTHSRDPTGRYIVRLPFRSDIGCLGDTRQAAEQSMRRVQRQIVINNTFGQLYKNFMAKYASLRHMQRCTVPTDVQSASVYLPHHGVLRQQSTTTKLRVVFNGSYRTKSGYLLNDCLHTGPKLQQDLDAVLLRWRVYPYVFAADIEKMYRQILVHPDDQPAQKIIWSETGPPLEYLLCTVAFGLACSPFLAIRVILQLADDEEHRFPQAQILRDDMYVDDVLSGADTPERAADKAKQLAQILIAGGFPLQKWFTNDLTILANIHESSQLDFSNREFNAEARTLGLIWNPNSDTFRFKVSAVVSSSSITKRTILSRISQLFDPLGWLSPITLVGKMLIQQLWKDQIEWDDPVPAAISQKWVSFADNLTTVESYSIPRWLHTHSDSQAIEIHGFSDASHDALGAVVYLRSFSEFSDVNITLLVAKSKVAPLKKQTIPRLELSAAMLLARLISRIRKILLKYQSVPVHLWLDSSELVPDAKWHHVAGTDNPADCASRGLLPLQLLNHELWWHGPAWLKQPSVMWPTTVPALDVTVDLEHRRSRCTMINIALKSTWDLIDRYSQLNRLLRITAWLKRCISRFRGNPPPSNPHALTPEEIHESLLFWIKETQSRYFANELYAVSKEYLHHLQTRNKWQQPERNVKTGDLVLVIDERTPPSKWPLARVITVPGADGLVRVVSVRTSTSTYKRPITKLCPLYVS</sequence>
<dbReference type="InterPro" id="IPR043502">
    <property type="entry name" value="DNA/RNA_pol_sf"/>
</dbReference>
<protein>
    <recommendedName>
        <fullName evidence="1">DUF5641 domain-containing protein</fullName>
    </recommendedName>
</protein>
<dbReference type="Pfam" id="PF18701">
    <property type="entry name" value="DUF5641"/>
    <property type="match status" value="1"/>
</dbReference>
<organism evidence="2 3">
    <name type="scientific">Ooceraea biroi</name>
    <name type="common">Clonal raider ant</name>
    <name type="synonym">Cerapachys biroi</name>
    <dbReference type="NCBI Taxonomy" id="2015173"/>
    <lineage>
        <taxon>Eukaryota</taxon>
        <taxon>Metazoa</taxon>
        <taxon>Ecdysozoa</taxon>
        <taxon>Arthropoda</taxon>
        <taxon>Hexapoda</taxon>
        <taxon>Insecta</taxon>
        <taxon>Pterygota</taxon>
        <taxon>Neoptera</taxon>
        <taxon>Endopterygota</taxon>
        <taxon>Hymenoptera</taxon>
        <taxon>Apocrita</taxon>
        <taxon>Aculeata</taxon>
        <taxon>Formicoidea</taxon>
        <taxon>Formicidae</taxon>
        <taxon>Dorylinae</taxon>
        <taxon>Ooceraea</taxon>
    </lineage>
</organism>
<dbReference type="PANTHER" id="PTHR47331">
    <property type="entry name" value="PHD-TYPE DOMAIN-CONTAINING PROTEIN"/>
    <property type="match status" value="1"/>
</dbReference>
<dbReference type="CDD" id="cd01644">
    <property type="entry name" value="RT_pepA17"/>
    <property type="match status" value="1"/>
</dbReference>
<proteinExistence type="predicted"/>
<dbReference type="OrthoDB" id="7674978at2759"/>
<dbReference type="InterPro" id="IPR008042">
    <property type="entry name" value="Retrotrans_Pao"/>
</dbReference>